<keyword evidence="3" id="KW-1185">Reference proteome</keyword>
<feature type="transmembrane region" description="Helical" evidence="1">
    <location>
        <begin position="84"/>
        <end position="100"/>
    </location>
</feature>
<keyword evidence="1" id="KW-0812">Transmembrane</keyword>
<evidence type="ECO:0000256" key="1">
    <source>
        <dbReference type="SAM" id="Phobius"/>
    </source>
</evidence>
<feature type="transmembrane region" description="Helical" evidence="1">
    <location>
        <begin position="12"/>
        <end position="32"/>
    </location>
</feature>
<accession>A0A5D0MI75</accession>
<proteinExistence type="predicted"/>
<protein>
    <submittedName>
        <fullName evidence="2">DUF1622 domain-containing protein</fullName>
    </submittedName>
</protein>
<comment type="caution">
    <text evidence="2">The sequence shown here is derived from an EMBL/GenBank/DDBJ whole genome shotgun (WGS) entry which is preliminary data.</text>
</comment>
<dbReference type="Proteomes" id="UP000324143">
    <property type="component" value="Unassembled WGS sequence"/>
</dbReference>
<dbReference type="InterPro" id="IPR012427">
    <property type="entry name" value="DUF1622"/>
</dbReference>
<name>A0A5D0MI75_9BACT</name>
<keyword evidence="1" id="KW-0472">Membrane</keyword>
<evidence type="ECO:0000313" key="2">
    <source>
        <dbReference type="EMBL" id="TYB32092.1"/>
    </source>
</evidence>
<feature type="transmembrane region" description="Helical" evidence="1">
    <location>
        <begin position="53"/>
        <end position="72"/>
    </location>
</feature>
<organism evidence="2 3">
    <name type="scientific">Candidatus Mcinerneyibacterium aminivorans</name>
    <dbReference type="NCBI Taxonomy" id="2703815"/>
    <lineage>
        <taxon>Bacteria</taxon>
        <taxon>Candidatus Macinerneyibacteriota</taxon>
        <taxon>Candidatus Mcinerneyibacteria</taxon>
        <taxon>Candidatus Mcinerneyibacteriales</taxon>
        <taxon>Candidatus Mcinerneyibacteriaceae</taxon>
        <taxon>Candidatus Mcinerneyibacterium</taxon>
    </lineage>
</organism>
<dbReference type="AlphaFoldDB" id="A0A5D0MI75"/>
<reference evidence="2" key="1">
    <citation type="submission" date="2019-08" db="EMBL/GenBank/DDBJ databases">
        <title>Genomic characterization of a novel candidate phylum (ARYD3) from a high temperature, high salinity tertiary oil reservoir in north central Oklahoma, USA.</title>
        <authorList>
            <person name="Youssef N.H."/>
            <person name="Yadav A."/>
            <person name="Elshahed M.S."/>
        </authorList>
    </citation>
    <scope>NUCLEOTIDE SEQUENCE [LARGE SCALE GENOMIC DNA]</scope>
    <source>
        <strain evidence="2">ARYD3</strain>
    </source>
</reference>
<sequence>MLSVLKYIAEGIAVIGVFIFIIGALITLSRFIKFEISRLKGESMFLMRDRLRYVFGSYLLLGLEFLIVADIIKTLIHISLEDMAILGAIVLIRTVITYFLDREREFFHNNLVEEERKRTL</sequence>
<dbReference type="Pfam" id="PF07784">
    <property type="entry name" value="DUF1622"/>
    <property type="match status" value="1"/>
</dbReference>
<dbReference type="PANTHER" id="PTHR38468">
    <property type="entry name" value="SLL0939 PROTEIN"/>
    <property type="match status" value="1"/>
</dbReference>
<dbReference type="PANTHER" id="PTHR38468:SF1">
    <property type="entry name" value="SLL0939 PROTEIN"/>
    <property type="match status" value="1"/>
</dbReference>
<gene>
    <name evidence="2" type="ORF">FXF47_00475</name>
</gene>
<evidence type="ECO:0000313" key="3">
    <source>
        <dbReference type="Proteomes" id="UP000324143"/>
    </source>
</evidence>
<dbReference type="EMBL" id="VSIX01000004">
    <property type="protein sequence ID" value="TYB32092.1"/>
    <property type="molecule type" value="Genomic_DNA"/>
</dbReference>
<keyword evidence="1" id="KW-1133">Transmembrane helix</keyword>